<dbReference type="RefSeq" id="WP_394009754.1">
    <property type="nucleotide sequence ID" value="NZ_JBAFUR010000004.1"/>
</dbReference>
<gene>
    <name evidence="1" type="ORF">V5F30_16535</name>
</gene>
<evidence type="ECO:0000313" key="1">
    <source>
        <dbReference type="EMBL" id="MFG1253821.1"/>
    </source>
</evidence>
<evidence type="ECO:0000313" key="2">
    <source>
        <dbReference type="Proteomes" id="UP001604043"/>
    </source>
</evidence>
<comment type="caution">
    <text evidence="1">The sequence shown here is derived from an EMBL/GenBank/DDBJ whole genome shotgun (WGS) entry which is preliminary data.</text>
</comment>
<sequence length="40" mass="4643">MQHIMLEGISTILVVVPVFLPVMQQLHIDPSLNWSLMRVR</sequence>
<proteinExistence type="predicted"/>
<protein>
    <submittedName>
        <fullName evidence="1">Uncharacterized protein</fullName>
    </submittedName>
</protein>
<accession>A0ABW6ZLH3</accession>
<reference evidence="1 2" key="1">
    <citation type="submission" date="2024-02" db="EMBL/GenBank/DDBJ databases">
        <title>Expansion and revision of Xanthobacter and proposal of Roseixanthobacter gen. nov.</title>
        <authorList>
            <person name="Soltysiak M.P.M."/>
            <person name="Jalihal A."/>
            <person name="Ory A."/>
            <person name="Chrisophersen C."/>
            <person name="Lee A.D."/>
            <person name="Boulton J."/>
            <person name="Springer M."/>
        </authorList>
    </citation>
    <scope>NUCLEOTIDE SEQUENCE [LARGE SCALE GENOMIC DNA]</scope>
    <source>
        <strain evidence="1 2">CB5</strain>
    </source>
</reference>
<keyword evidence="2" id="KW-1185">Reference proteome</keyword>
<dbReference type="Proteomes" id="UP001604043">
    <property type="component" value="Unassembled WGS sequence"/>
</dbReference>
<dbReference type="EMBL" id="JBAFUR010000004">
    <property type="protein sequence ID" value="MFG1253821.1"/>
    <property type="molecule type" value="Genomic_DNA"/>
</dbReference>
<organism evidence="1 2">
    <name type="scientific">Xanthobacter aminoxidans</name>
    <dbReference type="NCBI Taxonomy" id="186280"/>
    <lineage>
        <taxon>Bacteria</taxon>
        <taxon>Pseudomonadati</taxon>
        <taxon>Pseudomonadota</taxon>
        <taxon>Alphaproteobacteria</taxon>
        <taxon>Hyphomicrobiales</taxon>
        <taxon>Xanthobacteraceae</taxon>
        <taxon>Xanthobacter</taxon>
    </lineage>
</organism>
<name>A0ABW6ZLH3_9HYPH</name>